<evidence type="ECO:0000313" key="3">
    <source>
        <dbReference type="Proteomes" id="UP000266841"/>
    </source>
</evidence>
<dbReference type="AlphaFoldDB" id="K0TF79"/>
<proteinExistence type="predicted"/>
<evidence type="ECO:0000256" key="1">
    <source>
        <dbReference type="SAM" id="MobiDB-lite"/>
    </source>
</evidence>
<dbReference type="Proteomes" id="UP000266841">
    <property type="component" value="Unassembled WGS sequence"/>
</dbReference>
<comment type="caution">
    <text evidence="2">The sequence shown here is derived from an EMBL/GenBank/DDBJ whole genome shotgun (WGS) entry which is preliminary data.</text>
</comment>
<dbReference type="EMBL" id="AGNL01002549">
    <property type="protein sequence ID" value="EJK76075.1"/>
    <property type="molecule type" value="Genomic_DNA"/>
</dbReference>
<reference evidence="2 3" key="1">
    <citation type="journal article" date="2012" name="Genome Biol.">
        <title>Genome and low-iron response of an oceanic diatom adapted to chronic iron limitation.</title>
        <authorList>
            <person name="Lommer M."/>
            <person name="Specht M."/>
            <person name="Roy A.S."/>
            <person name="Kraemer L."/>
            <person name="Andreson R."/>
            <person name="Gutowska M.A."/>
            <person name="Wolf J."/>
            <person name="Bergner S.V."/>
            <person name="Schilhabel M.B."/>
            <person name="Klostermeier U.C."/>
            <person name="Beiko R.G."/>
            <person name="Rosenstiel P."/>
            <person name="Hippler M."/>
            <person name="Laroche J."/>
        </authorList>
    </citation>
    <scope>NUCLEOTIDE SEQUENCE [LARGE SCALE GENOMIC DNA]</scope>
    <source>
        <strain evidence="2 3">CCMP1005</strain>
    </source>
</reference>
<organism evidence="2 3">
    <name type="scientific">Thalassiosira oceanica</name>
    <name type="common">Marine diatom</name>
    <dbReference type="NCBI Taxonomy" id="159749"/>
    <lineage>
        <taxon>Eukaryota</taxon>
        <taxon>Sar</taxon>
        <taxon>Stramenopiles</taxon>
        <taxon>Ochrophyta</taxon>
        <taxon>Bacillariophyta</taxon>
        <taxon>Coscinodiscophyceae</taxon>
        <taxon>Thalassiosirophycidae</taxon>
        <taxon>Thalassiosirales</taxon>
        <taxon>Thalassiosiraceae</taxon>
        <taxon>Thalassiosira</taxon>
    </lineage>
</organism>
<evidence type="ECO:0000313" key="2">
    <source>
        <dbReference type="EMBL" id="EJK76075.1"/>
    </source>
</evidence>
<protein>
    <submittedName>
        <fullName evidence="2">Uncharacterized protein</fullName>
    </submittedName>
</protein>
<gene>
    <name evidence="2" type="ORF">THAOC_02182</name>
</gene>
<accession>K0TF79</accession>
<sequence length="129" mass="13747">MVVRWVSSWSPGEPLVGLRIESFTYSRRLNFFKSGITTAPQRQVMGGGHPFQGLGDPHPQADWHAGGLAGPGGRSSHHLNITMALMTPTNPTNGAPIDSSAPVDVLQSPSTESTVGNRVAASRRNAWGF</sequence>
<name>K0TF79_THAOC</name>
<feature type="compositionally biased region" description="Polar residues" evidence="1">
    <location>
        <begin position="107"/>
        <end position="116"/>
    </location>
</feature>
<keyword evidence="3" id="KW-1185">Reference proteome</keyword>
<feature type="region of interest" description="Disordered" evidence="1">
    <location>
        <begin position="89"/>
        <end position="117"/>
    </location>
</feature>